<evidence type="ECO:0000313" key="4">
    <source>
        <dbReference type="Proteomes" id="UP001174694"/>
    </source>
</evidence>
<keyword evidence="1" id="KW-0812">Transmembrane</keyword>
<dbReference type="GO" id="GO:0016620">
    <property type="term" value="F:oxidoreductase activity, acting on the aldehyde or oxo group of donors, NAD or NADP as acceptor"/>
    <property type="evidence" value="ECO:0007669"/>
    <property type="project" value="InterPro"/>
</dbReference>
<dbReference type="PANTHER" id="PTHR43111">
    <property type="entry name" value="ALDEHYDE DEHYDROGENASE B-RELATED"/>
    <property type="match status" value="1"/>
</dbReference>
<dbReference type="Gene3D" id="3.40.309.10">
    <property type="entry name" value="Aldehyde Dehydrogenase, Chain A, domain 2"/>
    <property type="match status" value="1"/>
</dbReference>
<keyword evidence="1" id="KW-1133">Transmembrane helix</keyword>
<dbReference type="SUPFAM" id="SSF53720">
    <property type="entry name" value="ALDH-like"/>
    <property type="match status" value="1"/>
</dbReference>
<accession>A0AA38RR88</accession>
<proteinExistence type="predicted"/>
<comment type="caution">
    <text evidence="3">The sequence shown here is derived from an EMBL/GenBank/DDBJ whole genome shotgun (WGS) entry which is preliminary data.</text>
</comment>
<sequence length="480" mass="51661">MAKPFSKVRSAAIDGRVHNPFFRKTQLKRLHDKLIDNSAEIQKVLGEDTGHRPAEIKAEYWLALRCLADTYNSIEPERDLDAEYAIANGNDAPRACEPVGIVVIEPATHAFLFGLISALAPAIAAGNCVIIRVEQTMLKAPLVILGLVEEALDQNIICTTTAKAIADADINHRHVRVLQNGSPDPPLTNHVVSPIEARVVAVVERDADLTVSAEALVGARFGLRGKSPYAPDLILVNEWVFKDFLAAAVQCSIRLATNGRMAAAGAKVSGGFADEAINSGQARLVSSAANGTVVELLDRSSAMAQPKLGERCLVLHAVASVDDAINLSNGLGRLAAAFVFTRTLGAAKYLCQFLDSDVSFVNQLPIALLFSPVAPAEKPLDIGSSTPYDLSFFTLPKPQYVLPPRQSQLLDGILLEPTPLLLAQLDDEVRARLPEVKRLKNGRDIGFFDQGVITGGILVISTVVTCASLLVYYARARWHA</sequence>
<name>A0AA38RR88_9PEZI</name>
<evidence type="ECO:0000313" key="3">
    <source>
        <dbReference type="EMBL" id="KAJ9144529.1"/>
    </source>
</evidence>
<dbReference type="AlphaFoldDB" id="A0AA38RR88"/>
<dbReference type="EMBL" id="JANBVO010000016">
    <property type="protein sequence ID" value="KAJ9144529.1"/>
    <property type="molecule type" value="Genomic_DNA"/>
</dbReference>
<keyword evidence="4" id="KW-1185">Reference proteome</keyword>
<evidence type="ECO:0000256" key="1">
    <source>
        <dbReference type="SAM" id="Phobius"/>
    </source>
</evidence>
<organism evidence="3 4">
    <name type="scientific">Pleurostoma richardsiae</name>
    <dbReference type="NCBI Taxonomy" id="41990"/>
    <lineage>
        <taxon>Eukaryota</taxon>
        <taxon>Fungi</taxon>
        <taxon>Dikarya</taxon>
        <taxon>Ascomycota</taxon>
        <taxon>Pezizomycotina</taxon>
        <taxon>Sordariomycetes</taxon>
        <taxon>Sordariomycetidae</taxon>
        <taxon>Calosphaeriales</taxon>
        <taxon>Pleurostomataceae</taxon>
        <taxon>Pleurostoma</taxon>
    </lineage>
</organism>
<dbReference type="InterPro" id="IPR016163">
    <property type="entry name" value="Ald_DH_C"/>
</dbReference>
<dbReference type="Pfam" id="PF00171">
    <property type="entry name" value="Aldedh"/>
    <property type="match status" value="1"/>
</dbReference>
<dbReference type="Gene3D" id="3.40.605.10">
    <property type="entry name" value="Aldehyde Dehydrogenase, Chain A, domain 1"/>
    <property type="match status" value="1"/>
</dbReference>
<dbReference type="InterPro" id="IPR016162">
    <property type="entry name" value="Ald_DH_N"/>
</dbReference>
<keyword evidence="1" id="KW-0472">Membrane</keyword>
<feature type="transmembrane region" description="Helical" evidence="1">
    <location>
        <begin position="452"/>
        <end position="474"/>
    </location>
</feature>
<dbReference type="Proteomes" id="UP001174694">
    <property type="component" value="Unassembled WGS sequence"/>
</dbReference>
<dbReference type="InterPro" id="IPR015590">
    <property type="entry name" value="Aldehyde_DH_dom"/>
</dbReference>
<protein>
    <submittedName>
        <fullName evidence="3">Aldehyde dehydrogenase family 3 member b1</fullName>
    </submittedName>
</protein>
<dbReference type="InterPro" id="IPR016161">
    <property type="entry name" value="Ald_DH/histidinol_DH"/>
</dbReference>
<feature type="domain" description="Aldehyde dehydrogenase" evidence="2">
    <location>
        <begin position="23"/>
        <end position="178"/>
    </location>
</feature>
<dbReference type="PANTHER" id="PTHR43111:SF1">
    <property type="entry name" value="ALDEHYDE DEHYDROGENASE B-RELATED"/>
    <property type="match status" value="1"/>
</dbReference>
<evidence type="ECO:0000259" key="2">
    <source>
        <dbReference type="Pfam" id="PF00171"/>
    </source>
</evidence>
<gene>
    <name evidence="3" type="ORF">NKR23_g5889</name>
</gene>
<reference evidence="3" key="1">
    <citation type="submission" date="2022-07" db="EMBL/GenBank/DDBJ databases">
        <title>Fungi with potential for degradation of polypropylene.</title>
        <authorList>
            <person name="Gostincar C."/>
        </authorList>
    </citation>
    <scope>NUCLEOTIDE SEQUENCE</scope>
    <source>
        <strain evidence="3">EXF-13308</strain>
    </source>
</reference>